<keyword evidence="2" id="KW-1185">Reference proteome</keyword>
<evidence type="ECO:0000313" key="1">
    <source>
        <dbReference type="EMBL" id="PQV57420.1"/>
    </source>
</evidence>
<proteinExistence type="predicted"/>
<accession>A0A2S8S9D7</accession>
<sequence length="80" mass="8826">MHLIATFSTNGFDAWKAGYDAHAETRDAAGLTMLQMWRDADDADRAVVLFEVSDRKRAEAWLHEQAALKGGVSGQFVKTA</sequence>
<evidence type="ECO:0000313" key="2">
    <source>
        <dbReference type="Proteomes" id="UP000238338"/>
    </source>
</evidence>
<dbReference type="EMBL" id="PVEP01000002">
    <property type="protein sequence ID" value="PQV57420.1"/>
    <property type="molecule type" value="Genomic_DNA"/>
</dbReference>
<gene>
    <name evidence="1" type="ORF">LX70_01224</name>
</gene>
<dbReference type="AlphaFoldDB" id="A0A2S8S9D7"/>
<dbReference type="Proteomes" id="UP000238338">
    <property type="component" value="Unassembled WGS sequence"/>
</dbReference>
<dbReference type="RefSeq" id="WP_105513676.1">
    <property type="nucleotide sequence ID" value="NZ_PVEP01000002.1"/>
</dbReference>
<organism evidence="1 2">
    <name type="scientific">Albidovulum denitrificans</name>
    <dbReference type="NCBI Taxonomy" id="404881"/>
    <lineage>
        <taxon>Bacteria</taxon>
        <taxon>Pseudomonadati</taxon>
        <taxon>Pseudomonadota</taxon>
        <taxon>Alphaproteobacteria</taxon>
        <taxon>Rhodobacterales</taxon>
        <taxon>Paracoccaceae</taxon>
        <taxon>Albidovulum</taxon>
    </lineage>
</organism>
<protein>
    <recommendedName>
        <fullName evidence="3">Antibiotic biosynthesis monooxygenase</fullName>
    </recommendedName>
</protein>
<comment type="caution">
    <text evidence="1">The sequence shown here is derived from an EMBL/GenBank/DDBJ whole genome shotgun (WGS) entry which is preliminary data.</text>
</comment>
<evidence type="ECO:0008006" key="3">
    <source>
        <dbReference type="Google" id="ProtNLM"/>
    </source>
</evidence>
<reference evidence="1 2" key="1">
    <citation type="submission" date="2018-02" db="EMBL/GenBank/DDBJ databases">
        <title>Genomic Encyclopedia of Archaeal and Bacterial Type Strains, Phase II (KMG-II): from individual species to whole genera.</title>
        <authorList>
            <person name="Goeker M."/>
        </authorList>
    </citation>
    <scope>NUCLEOTIDE SEQUENCE [LARGE SCALE GENOMIC DNA]</scope>
    <source>
        <strain evidence="1 2">DSM 18921</strain>
    </source>
</reference>
<name>A0A2S8S9D7_9RHOB</name>
<dbReference type="OrthoDB" id="7726846at2"/>